<dbReference type="NCBIfam" id="TIGR00281">
    <property type="entry name" value="SMC-Scp complex subunit ScpB"/>
    <property type="match status" value="1"/>
</dbReference>
<organism evidence="6">
    <name type="scientific">mine drainage metagenome</name>
    <dbReference type="NCBI Taxonomy" id="410659"/>
    <lineage>
        <taxon>unclassified sequences</taxon>
        <taxon>metagenomes</taxon>
        <taxon>ecological metagenomes</taxon>
    </lineage>
</organism>
<dbReference type="EMBL" id="MLJW01000068">
    <property type="protein sequence ID" value="OIR03176.1"/>
    <property type="molecule type" value="Genomic_DNA"/>
</dbReference>
<evidence type="ECO:0000313" key="6">
    <source>
        <dbReference type="EMBL" id="OIR03176.1"/>
    </source>
</evidence>
<sequence>MSEPVEQSLPSEHNVTVHPEPFDGAQDRPVEGADVHASTDSARTDVVEAEHAVDTVQLLRIFEAALLTSPEPLSSTELKRLSEVPVETKLVEELLQQLADKYATSGVELNRVASGWRFRARPEMQIHLDKLNPQKPPRYSRAVLETLAIIAYRQPVTRGDIEEIRGVAVSSQVLKTLESRGWIESIGTRDTPGKPALYATTPQFMDDLNLRSLQELPALEEMGTLLEAGIVDEPAKIESEAVEPAATDSESEPNPAA</sequence>
<dbReference type="PANTHER" id="PTHR34298">
    <property type="entry name" value="SEGREGATION AND CONDENSATION PROTEIN B"/>
    <property type="match status" value="1"/>
</dbReference>
<keyword evidence="4" id="KW-0131">Cell cycle</keyword>
<reference evidence="6" key="1">
    <citation type="submission" date="2016-10" db="EMBL/GenBank/DDBJ databases">
        <title>Sequence of Gallionella enrichment culture.</title>
        <authorList>
            <person name="Poehlein A."/>
            <person name="Muehling M."/>
            <person name="Daniel R."/>
        </authorList>
    </citation>
    <scope>NUCLEOTIDE SEQUENCE</scope>
</reference>
<accession>A0A1J5SGK2</accession>
<dbReference type="SUPFAM" id="SSF46785">
    <property type="entry name" value="Winged helix' DNA-binding domain"/>
    <property type="match status" value="2"/>
</dbReference>
<dbReference type="GO" id="GO:0051304">
    <property type="term" value="P:chromosome separation"/>
    <property type="evidence" value="ECO:0007669"/>
    <property type="project" value="InterPro"/>
</dbReference>
<keyword evidence="2" id="KW-0132">Cell division</keyword>
<evidence type="ECO:0008006" key="7">
    <source>
        <dbReference type="Google" id="ProtNLM"/>
    </source>
</evidence>
<keyword evidence="1" id="KW-0963">Cytoplasm</keyword>
<dbReference type="InterPro" id="IPR036390">
    <property type="entry name" value="WH_DNA-bd_sf"/>
</dbReference>
<evidence type="ECO:0000256" key="4">
    <source>
        <dbReference type="ARBA" id="ARBA00023306"/>
    </source>
</evidence>
<dbReference type="InterPro" id="IPR005234">
    <property type="entry name" value="ScpB_csome_segregation"/>
</dbReference>
<evidence type="ECO:0000256" key="1">
    <source>
        <dbReference type="ARBA" id="ARBA00022490"/>
    </source>
</evidence>
<name>A0A1J5SGK2_9ZZZZ</name>
<feature type="region of interest" description="Disordered" evidence="5">
    <location>
        <begin position="1"/>
        <end position="40"/>
    </location>
</feature>
<evidence type="ECO:0000256" key="3">
    <source>
        <dbReference type="ARBA" id="ARBA00022829"/>
    </source>
</evidence>
<dbReference type="Pfam" id="PF04079">
    <property type="entry name" value="SMC_ScpB"/>
    <property type="match status" value="1"/>
</dbReference>
<feature type="region of interest" description="Disordered" evidence="5">
    <location>
        <begin position="234"/>
        <end position="257"/>
    </location>
</feature>
<dbReference type="Gene3D" id="1.10.10.10">
    <property type="entry name" value="Winged helix-like DNA-binding domain superfamily/Winged helix DNA-binding domain"/>
    <property type="match status" value="2"/>
</dbReference>
<comment type="caution">
    <text evidence="6">The sequence shown here is derived from an EMBL/GenBank/DDBJ whole genome shotgun (WGS) entry which is preliminary data.</text>
</comment>
<gene>
    <name evidence="6" type="ORF">GALL_146960</name>
</gene>
<protein>
    <recommendedName>
        <fullName evidence="7">Segregation and condensation protein B</fullName>
    </recommendedName>
</protein>
<evidence type="ECO:0000256" key="5">
    <source>
        <dbReference type="SAM" id="MobiDB-lite"/>
    </source>
</evidence>
<dbReference type="AlphaFoldDB" id="A0A1J5SGK2"/>
<proteinExistence type="predicted"/>
<feature type="compositionally biased region" description="Basic and acidic residues" evidence="5">
    <location>
        <begin position="25"/>
        <end position="34"/>
    </location>
</feature>
<keyword evidence="3" id="KW-0159">Chromosome partition</keyword>
<dbReference type="GO" id="GO:0051301">
    <property type="term" value="P:cell division"/>
    <property type="evidence" value="ECO:0007669"/>
    <property type="project" value="UniProtKB-KW"/>
</dbReference>
<dbReference type="InterPro" id="IPR036388">
    <property type="entry name" value="WH-like_DNA-bd_sf"/>
</dbReference>
<dbReference type="PANTHER" id="PTHR34298:SF2">
    <property type="entry name" value="SEGREGATION AND CONDENSATION PROTEIN B"/>
    <property type="match status" value="1"/>
</dbReference>
<evidence type="ECO:0000256" key="2">
    <source>
        <dbReference type="ARBA" id="ARBA00022618"/>
    </source>
</evidence>